<keyword evidence="3 5" id="KW-0238">DNA-binding</keyword>
<organism evidence="8 9">
    <name type="scientific">Lutibaculum baratangense AMV1</name>
    <dbReference type="NCBI Taxonomy" id="631454"/>
    <lineage>
        <taxon>Bacteria</taxon>
        <taxon>Pseudomonadati</taxon>
        <taxon>Pseudomonadota</taxon>
        <taxon>Alphaproteobacteria</taxon>
        <taxon>Hyphomicrobiales</taxon>
        <taxon>Tepidamorphaceae</taxon>
        <taxon>Lutibaculum</taxon>
    </lineage>
</organism>
<comment type="caution">
    <text evidence="8">The sequence shown here is derived from an EMBL/GenBank/DDBJ whole genome shotgun (WGS) entry which is preliminary data.</text>
</comment>
<dbReference type="Gene3D" id="1.10.357.10">
    <property type="entry name" value="Tetracycline Repressor, domain 2"/>
    <property type="match status" value="1"/>
</dbReference>
<dbReference type="Pfam" id="PF13977">
    <property type="entry name" value="TetR_C_6"/>
    <property type="match status" value="1"/>
</dbReference>
<dbReference type="Pfam" id="PF00440">
    <property type="entry name" value="TetR_N"/>
    <property type="match status" value="1"/>
</dbReference>
<dbReference type="PROSITE" id="PS50977">
    <property type="entry name" value="HTH_TETR_2"/>
    <property type="match status" value="1"/>
</dbReference>
<dbReference type="OrthoDB" id="7336460at2"/>
<feature type="compositionally biased region" description="Basic and acidic residues" evidence="6">
    <location>
        <begin position="10"/>
        <end position="21"/>
    </location>
</feature>
<dbReference type="GO" id="GO:0000976">
    <property type="term" value="F:transcription cis-regulatory region binding"/>
    <property type="evidence" value="ECO:0007669"/>
    <property type="project" value="TreeGrafter"/>
</dbReference>
<dbReference type="PANTHER" id="PTHR30055">
    <property type="entry name" value="HTH-TYPE TRANSCRIPTIONAL REGULATOR RUTR"/>
    <property type="match status" value="1"/>
</dbReference>
<dbReference type="PATRIC" id="fig|631454.5.peg.2336"/>
<keyword evidence="4" id="KW-0804">Transcription</keyword>
<dbReference type="EMBL" id="AWXZ01000031">
    <property type="protein sequence ID" value="ESR24534.1"/>
    <property type="molecule type" value="Genomic_DNA"/>
</dbReference>
<accession>V4RGQ5</accession>
<dbReference type="AlphaFoldDB" id="V4RGQ5"/>
<proteinExistence type="predicted"/>
<protein>
    <submittedName>
        <fullName evidence="8">Transcriptional regulator</fullName>
    </submittedName>
</protein>
<keyword evidence="1" id="KW-0678">Repressor</keyword>
<dbReference type="eggNOG" id="COG1309">
    <property type="taxonomic scope" value="Bacteria"/>
</dbReference>
<dbReference type="SUPFAM" id="SSF48498">
    <property type="entry name" value="Tetracyclin repressor-like, C-terminal domain"/>
    <property type="match status" value="1"/>
</dbReference>
<evidence type="ECO:0000256" key="5">
    <source>
        <dbReference type="PROSITE-ProRule" id="PRU00335"/>
    </source>
</evidence>
<evidence type="ECO:0000256" key="1">
    <source>
        <dbReference type="ARBA" id="ARBA00022491"/>
    </source>
</evidence>
<dbReference type="PANTHER" id="PTHR30055:SF234">
    <property type="entry name" value="HTH-TYPE TRANSCRIPTIONAL REGULATOR BETI"/>
    <property type="match status" value="1"/>
</dbReference>
<reference evidence="8 9" key="1">
    <citation type="journal article" date="2014" name="Genome Announc.">
        <title>Draft Genome Sequence of Lutibaculum baratangense Strain AMV1T, Isolated from a Mud Volcano in Andamans, India.</title>
        <authorList>
            <person name="Singh A."/>
            <person name="Sreenivas A."/>
            <person name="Sathyanarayana Reddy G."/>
            <person name="Pinnaka A.K."/>
            <person name="Shivaji S."/>
        </authorList>
    </citation>
    <scope>NUCLEOTIDE SEQUENCE [LARGE SCALE GENOMIC DNA]</scope>
    <source>
        <strain evidence="8 9">AMV1</strain>
    </source>
</reference>
<dbReference type="InterPro" id="IPR036271">
    <property type="entry name" value="Tet_transcr_reg_TetR-rel_C_sf"/>
</dbReference>
<dbReference type="RefSeq" id="WP_023432497.1">
    <property type="nucleotide sequence ID" value="NZ_AWXZ01000031.1"/>
</dbReference>
<dbReference type="PRINTS" id="PR00455">
    <property type="entry name" value="HTHTETR"/>
</dbReference>
<evidence type="ECO:0000256" key="2">
    <source>
        <dbReference type="ARBA" id="ARBA00023015"/>
    </source>
</evidence>
<dbReference type="InterPro" id="IPR039538">
    <property type="entry name" value="BetI_C"/>
</dbReference>
<evidence type="ECO:0000313" key="9">
    <source>
        <dbReference type="Proteomes" id="UP000017819"/>
    </source>
</evidence>
<name>V4RGQ5_9HYPH</name>
<keyword evidence="9" id="KW-1185">Reference proteome</keyword>
<dbReference type="Proteomes" id="UP000017819">
    <property type="component" value="Unassembled WGS sequence"/>
</dbReference>
<evidence type="ECO:0000259" key="7">
    <source>
        <dbReference type="PROSITE" id="PS50977"/>
    </source>
</evidence>
<sequence length="223" mass="24522">MAADAGASEQRPRKERAENAAKRRQQIVDATISSIDRNGLAATTLATVAQAAGLSQGVAVFYFKNKQALLAETLRRVYQDYRATWQRAISEAGDDPLDRIVALVRADFDASVCNRRTLAVWHAFWGEASARPIFAEISKSFDDERAGCMRECCMAASADMAGGWDPVVVGDSIDSLTDGFWHRIHLAGGVGFDRETAFDMTLQFMASVFPGRREEILKASPKR</sequence>
<dbReference type="InterPro" id="IPR001647">
    <property type="entry name" value="HTH_TetR"/>
</dbReference>
<feature type="region of interest" description="Disordered" evidence="6">
    <location>
        <begin position="1"/>
        <end position="22"/>
    </location>
</feature>
<dbReference type="SUPFAM" id="SSF46689">
    <property type="entry name" value="Homeodomain-like"/>
    <property type="match status" value="1"/>
</dbReference>
<dbReference type="STRING" id="631454.N177_2368"/>
<keyword evidence="2" id="KW-0805">Transcription regulation</keyword>
<gene>
    <name evidence="8" type="ORF">N177_2368</name>
</gene>
<dbReference type="InterPro" id="IPR009057">
    <property type="entry name" value="Homeodomain-like_sf"/>
</dbReference>
<evidence type="ECO:0000313" key="8">
    <source>
        <dbReference type="EMBL" id="ESR24534.1"/>
    </source>
</evidence>
<dbReference type="GO" id="GO:0003700">
    <property type="term" value="F:DNA-binding transcription factor activity"/>
    <property type="evidence" value="ECO:0007669"/>
    <property type="project" value="TreeGrafter"/>
</dbReference>
<feature type="domain" description="HTH tetR-type" evidence="7">
    <location>
        <begin position="21"/>
        <end position="81"/>
    </location>
</feature>
<evidence type="ECO:0000256" key="4">
    <source>
        <dbReference type="ARBA" id="ARBA00023163"/>
    </source>
</evidence>
<evidence type="ECO:0000256" key="3">
    <source>
        <dbReference type="ARBA" id="ARBA00023125"/>
    </source>
</evidence>
<evidence type="ECO:0000256" key="6">
    <source>
        <dbReference type="SAM" id="MobiDB-lite"/>
    </source>
</evidence>
<dbReference type="InterPro" id="IPR050109">
    <property type="entry name" value="HTH-type_TetR-like_transc_reg"/>
</dbReference>
<feature type="DNA-binding region" description="H-T-H motif" evidence="5">
    <location>
        <begin position="44"/>
        <end position="63"/>
    </location>
</feature>